<evidence type="ECO:0000259" key="3">
    <source>
        <dbReference type="Pfam" id="PF00326"/>
    </source>
</evidence>
<accession>A0A7V4WUH3</accession>
<reference evidence="4" key="1">
    <citation type="journal article" date="2020" name="mSystems">
        <title>Genome- and Community-Level Interaction Insights into Carbon Utilization and Element Cycling Functions of Hydrothermarchaeota in Hydrothermal Sediment.</title>
        <authorList>
            <person name="Zhou Z."/>
            <person name="Liu Y."/>
            <person name="Xu W."/>
            <person name="Pan J."/>
            <person name="Luo Z.H."/>
            <person name="Li M."/>
        </authorList>
    </citation>
    <scope>NUCLEOTIDE SEQUENCE [LARGE SCALE GENOMIC DNA]</scope>
    <source>
        <strain evidence="4">HyVt-577</strain>
    </source>
</reference>
<dbReference type="PANTHER" id="PTHR42776">
    <property type="entry name" value="SERINE PEPTIDASE S9 FAMILY MEMBER"/>
    <property type="match status" value="1"/>
</dbReference>
<dbReference type="PANTHER" id="PTHR42776:SF4">
    <property type="entry name" value="ACYLAMINO-ACID-RELEASING ENZYME"/>
    <property type="match status" value="1"/>
</dbReference>
<protein>
    <submittedName>
        <fullName evidence="4">S9 family peptidase</fullName>
    </submittedName>
</protein>
<dbReference type="GO" id="GO:0006508">
    <property type="term" value="P:proteolysis"/>
    <property type="evidence" value="ECO:0007669"/>
    <property type="project" value="InterPro"/>
</dbReference>
<comment type="caution">
    <text evidence="4">The sequence shown here is derived from an EMBL/GenBank/DDBJ whole genome shotgun (WGS) entry which is preliminary data.</text>
</comment>
<keyword evidence="1" id="KW-0378">Hydrolase</keyword>
<evidence type="ECO:0000256" key="2">
    <source>
        <dbReference type="ARBA" id="ARBA00022825"/>
    </source>
</evidence>
<evidence type="ECO:0000313" key="4">
    <source>
        <dbReference type="EMBL" id="HGY54828.1"/>
    </source>
</evidence>
<dbReference type="Proteomes" id="UP000885779">
    <property type="component" value="Unassembled WGS sequence"/>
</dbReference>
<dbReference type="InterPro" id="IPR011659">
    <property type="entry name" value="WD40"/>
</dbReference>
<dbReference type="InterPro" id="IPR001375">
    <property type="entry name" value="Peptidase_S9_cat"/>
</dbReference>
<gene>
    <name evidence="4" type="ORF">ENK44_03920</name>
</gene>
<name>A0A7V4WUH3_CALAY</name>
<dbReference type="Pfam" id="PF00326">
    <property type="entry name" value="Peptidase_S9"/>
    <property type="match status" value="1"/>
</dbReference>
<proteinExistence type="predicted"/>
<dbReference type="SUPFAM" id="SSF82171">
    <property type="entry name" value="DPP6 N-terminal domain-like"/>
    <property type="match status" value="1"/>
</dbReference>
<organism evidence="4">
    <name type="scientific">Caldithrix abyssi</name>
    <dbReference type="NCBI Taxonomy" id="187145"/>
    <lineage>
        <taxon>Bacteria</taxon>
        <taxon>Pseudomonadati</taxon>
        <taxon>Calditrichota</taxon>
        <taxon>Calditrichia</taxon>
        <taxon>Calditrichales</taxon>
        <taxon>Calditrichaceae</taxon>
        <taxon>Caldithrix</taxon>
    </lineage>
</organism>
<dbReference type="InterPro" id="IPR029058">
    <property type="entry name" value="AB_hydrolase_fold"/>
</dbReference>
<keyword evidence="2" id="KW-0720">Serine protease</keyword>
<dbReference type="GO" id="GO:0004252">
    <property type="term" value="F:serine-type endopeptidase activity"/>
    <property type="evidence" value="ECO:0007669"/>
    <property type="project" value="TreeGrafter"/>
</dbReference>
<feature type="domain" description="Peptidase S9 prolyl oligopeptidase catalytic" evidence="3">
    <location>
        <begin position="466"/>
        <end position="671"/>
    </location>
</feature>
<evidence type="ECO:0000256" key="1">
    <source>
        <dbReference type="ARBA" id="ARBA00022801"/>
    </source>
</evidence>
<dbReference type="Pfam" id="PF07676">
    <property type="entry name" value="PD40"/>
    <property type="match status" value="2"/>
</dbReference>
<dbReference type="SUPFAM" id="SSF53474">
    <property type="entry name" value="alpha/beta-Hydrolases"/>
    <property type="match status" value="1"/>
</dbReference>
<sequence>MRYFLRKRLTLFLLIFFSPVVFLPALTYAAANFSAQDLLSMKYVTSAQISPDGAYIAYTVRVPRAADEKPGYAYSEFYVLDVATGQSRPFITGKVNVSSLQWRPDGKAISFRMARGEKAKTQVWQIPIDGGEARPITHSKTGVGAYRWHPSGKKIAYIAGEPPTAREKALKEKGYDFIYYEEEWKHRHLFLQDVTKEDASAEPQQLTDNITVLSFVFSPDGKQIAFAGTEKNLIDYRYMFTKVYLLEVDKKEFHQLTDNPGKLGNYAFSPDGKHLAYAAASRRSDHAVSQVYALPVSGGKAANLTIPNFKGHVNWVGWKDNETIIYRSGEGVNETLRTVSLDGNDRDLLLTSADDGIIFSAPTFTKDFKHFAFVGQSPYLPGEVFYWRPGKKLRQLSTANPWLADKKFGKQEVIRYKARDGVEIEGLLIYPVDYKKGETYPLVVFVHGGPESHYSNAWVTRYSTPGQIMAGKGYAIFYPNYRASTGYGVEFAMKWHYGNAAGTEFDDVADGIDYLVKEGIADKERVGLGGGSYGGFAAAWFGTYYTDKVRAVCMFVGISDLISKRSTTDIPYEELYVHSGKKLEEMWDQSLKRSPIYYAHQSKSAFLIFGGAADTRVHPSQSLEMYRRLKMNDHPAVRLVQYPGEGHGNGRQPGRIDVLYRVMDWYDWYVKDKKPLDGSLPPLDISDKYGLELPE</sequence>
<dbReference type="InterPro" id="IPR011042">
    <property type="entry name" value="6-blade_b-propeller_TolB-like"/>
</dbReference>
<keyword evidence="2" id="KW-0645">Protease</keyword>
<dbReference type="EMBL" id="DRQG01000034">
    <property type="protein sequence ID" value="HGY54828.1"/>
    <property type="molecule type" value="Genomic_DNA"/>
</dbReference>
<dbReference type="Gene3D" id="3.40.50.1820">
    <property type="entry name" value="alpha/beta hydrolase"/>
    <property type="match status" value="1"/>
</dbReference>
<dbReference type="AlphaFoldDB" id="A0A7V4WUH3"/>
<dbReference type="Gene3D" id="2.120.10.30">
    <property type="entry name" value="TolB, C-terminal domain"/>
    <property type="match status" value="2"/>
</dbReference>